<dbReference type="InterPro" id="IPR036097">
    <property type="entry name" value="HisK_dim/P_sf"/>
</dbReference>
<dbReference type="SUPFAM" id="SSF55874">
    <property type="entry name" value="ATPase domain of HSP90 chaperone/DNA topoisomerase II/histidine kinase"/>
    <property type="match status" value="1"/>
</dbReference>
<keyword evidence="3" id="KW-0175">Coiled coil</keyword>
<evidence type="ECO:0000256" key="2">
    <source>
        <dbReference type="ARBA" id="ARBA00012438"/>
    </source>
</evidence>
<keyword evidence="7" id="KW-1185">Reference proteome</keyword>
<dbReference type="InterPro" id="IPR005467">
    <property type="entry name" value="His_kinase_dom"/>
</dbReference>
<dbReference type="PRINTS" id="PR00344">
    <property type="entry name" value="BCTRLSENSOR"/>
</dbReference>
<dbReference type="EC" id="2.7.13.3" evidence="2"/>
<dbReference type="RefSeq" id="WP_099342994.1">
    <property type="nucleotide sequence ID" value="NZ_CP032098.1"/>
</dbReference>
<dbReference type="Gene3D" id="1.10.287.130">
    <property type="match status" value="1"/>
</dbReference>
<evidence type="ECO:0000313" key="8">
    <source>
        <dbReference type="Proteomes" id="UP000262712"/>
    </source>
</evidence>
<dbReference type="AlphaFoldDB" id="A0A2G1DG83"/>
<dbReference type="EMBL" id="NXFY01000016">
    <property type="protein sequence ID" value="PHO17512.1"/>
    <property type="molecule type" value="Genomic_DNA"/>
</dbReference>
<sequence length="271" mass="31206">MRQTNLDEFLQLEEKNKKLESKFKEEVRKNQEKEKVLVEQNKMASMGEMLSSIAHQWRQPLMEINSLFIPIEAKAKLENTVNKKELLTAIEKLNEITNYMSNTINDFRNFFSANKQKHKFNLSTQLNSVMNILSTSLKENNINIEIVVKKNPEMYGLKSEYSQVLINIINNAREMLVLRKIKNPLIKITIDKKDDTAIVLIEDNAGGVKITNIQDIFKPFLTFEKSNGTGVGLFMSKVIIEKNMNGYLDVENLQHGALFTIITPLNLIKNN</sequence>
<dbReference type="Proteomes" id="UP000262712">
    <property type="component" value="Chromosome"/>
</dbReference>
<evidence type="ECO:0000259" key="4">
    <source>
        <dbReference type="PROSITE" id="PS50109"/>
    </source>
</evidence>
<dbReference type="InterPro" id="IPR004358">
    <property type="entry name" value="Sig_transdc_His_kin-like_C"/>
</dbReference>
<name>A0A2G1DG83_9BACT</name>
<feature type="coiled-coil region" evidence="3">
    <location>
        <begin position="2"/>
        <end position="36"/>
    </location>
</feature>
<proteinExistence type="predicted"/>
<feature type="domain" description="Histidine kinase" evidence="4">
    <location>
        <begin position="52"/>
        <end position="267"/>
    </location>
</feature>
<dbReference type="PROSITE" id="PS50109">
    <property type="entry name" value="HIS_KIN"/>
    <property type="match status" value="1"/>
</dbReference>
<dbReference type="Pfam" id="PF02518">
    <property type="entry name" value="HATPase_c"/>
    <property type="match status" value="1"/>
</dbReference>
<evidence type="ECO:0000313" key="7">
    <source>
        <dbReference type="Proteomes" id="UP000221222"/>
    </source>
</evidence>
<keyword evidence="6" id="KW-0418">Kinase</keyword>
<dbReference type="PANTHER" id="PTHR43065:SF42">
    <property type="entry name" value="TWO-COMPONENT SENSOR PPRA"/>
    <property type="match status" value="1"/>
</dbReference>
<evidence type="ECO:0000313" key="6">
    <source>
        <dbReference type="EMBL" id="PHO17512.1"/>
    </source>
</evidence>
<dbReference type="Gene3D" id="3.30.565.10">
    <property type="entry name" value="Histidine kinase-like ATPase, C-terminal domain"/>
    <property type="match status" value="1"/>
</dbReference>
<protein>
    <recommendedName>
        <fullName evidence="2">histidine kinase</fullName>
        <ecNumber evidence="2">2.7.13.3</ecNumber>
    </recommendedName>
</protein>
<dbReference type="SMART" id="SM00387">
    <property type="entry name" value="HATPase_c"/>
    <property type="match status" value="1"/>
</dbReference>
<evidence type="ECO:0000256" key="3">
    <source>
        <dbReference type="SAM" id="Coils"/>
    </source>
</evidence>
<dbReference type="InterPro" id="IPR003594">
    <property type="entry name" value="HATPase_dom"/>
</dbReference>
<accession>A0A2G1DG83</accession>
<dbReference type="Proteomes" id="UP000221222">
    <property type="component" value="Unassembled WGS sequence"/>
</dbReference>
<dbReference type="EMBL" id="CP032098">
    <property type="protein sequence ID" value="AXX93474.1"/>
    <property type="molecule type" value="Genomic_DNA"/>
</dbReference>
<dbReference type="GO" id="GO:0000155">
    <property type="term" value="F:phosphorelay sensor kinase activity"/>
    <property type="evidence" value="ECO:0007669"/>
    <property type="project" value="InterPro"/>
</dbReference>
<comment type="catalytic activity">
    <reaction evidence="1">
        <text>ATP + protein L-histidine = ADP + protein N-phospho-L-histidine.</text>
        <dbReference type="EC" id="2.7.13.3"/>
    </reaction>
</comment>
<gene>
    <name evidence="5" type="ORF">AMOL_2532</name>
    <name evidence="6" type="ORF">CPU12_10105</name>
</gene>
<dbReference type="SUPFAM" id="SSF47384">
    <property type="entry name" value="Homodimeric domain of signal transducing histidine kinase"/>
    <property type="match status" value="1"/>
</dbReference>
<dbReference type="PANTHER" id="PTHR43065">
    <property type="entry name" value="SENSOR HISTIDINE KINASE"/>
    <property type="match status" value="1"/>
</dbReference>
<dbReference type="KEGG" id="amol:AMOL_2532"/>
<evidence type="ECO:0000313" key="5">
    <source>
        <dbReference type="EMBL" id="AXX93474.1"/>
    </source>
</evidence>
<reference evidence="6 7" key="1">
    <citation type="submission" date="2017-09" db="EMBL/GenBank/DDBJ databases">
        <title>Arcobacter canalis sp. nov., a new species isolated from a water canal contaminated with urban sewage.</title>
        <authorList>
            <person name="Perez-Cataluna A."/>
            <person name="Salas-Masso N."/>
            <person name="Figueras M.J."/>
        </authorList>
    </citation>
    <scope>NUCLEOTIDE SEQUENCE [LARGE SCALE GENOMIC DNA]</scope>
    <source>
        <strain evidence="6 7">F98-3</strain>
    </source>
</reference>
<dbReference type="InterPro" id="IPR036890">
    <property type="entry name" value="HATPase_C_sf"/>
</dbReference>
<keyword evidence="6" id="KW-0808">Transferase</keyword>
<organism evidence="6 7">
    <name type="scientific">Malaciobacter molluscorum LMG 25693</name>
    <dbReference type="NCBI Taxonomy" id="870501"/>
    <lineage>
        <taxon>Bacteria</taxon>
        <taxon>Pseudomonadati</taxon>
        <taxon>Campylobacterota</taxon>
        <taxon>Epsilonproteobacteria</taxon>
        <taxon>Campylobacterales</taxon>
        <taxon>Arcobacteraceae</taxon>
        <taxon>Malaciobacter</taxon>
    </lineage>
</organism>
<reference evidence="5 8" key="2">
    <citation type="submission" date="2018-08" db="EMBL/GenBank/DDBJ databases">
        <title>Complete genome of the Arcobacter molluscorum type strain LMG 25693.</title>
        <authorList>
            <person name="Miller W.G."/>
            <person name="Yee E."/>
            <person name="Bono J.L."/>
        </authorList>
    </citation>
    <scope>NUCLEOTIDE SEQUENCE [LARGE SCALE GENOMIC DNA]</scope>
    <source>
        <strain evidence="5 8">CECT 7696</strain>
    </source>
</reference>
<evidence type="ECO:0000256" key="1">
    <source>
        <dbReference type="ARBA" id="ARBA00000085"/>
    </source>
</evidence>